<accession>A0ABX1DXD4</accession>
<organism evidence="2 3">
    <name type="scientific">Falsiroseomonas selenitidurans</name>
    <dbReference type="NCBI Taxonomy" id="2716335"/>
    <lineage>
        <taxon>Bacteria</taxon>
        <taxon>Pseudomonadati</taxon>
        <taxon>Pseudomonadota</taxon>
        <taxon>Alphaproteobacteria</taxon>
        <taxon>Acetobacterales</taxon>
        <taxon>Roseomonadaceae</taxon>
        <taxon>Falsiroseomonas</taxon>
    </lineage>
</organism>
<proteinExistence type="predicted"/>
<dbReference type="RefSeq" id="WP_168027064.1">
    <property type="nucleotide sequence ID" value="NZ_JAAVNE010000001.1"/>
</dbReference>
<comment type="caution">
    <text evidence="2">The sequence shown here is derived from an EMBL/GenBank/DDBJ whole genome shotgun (WGS) entry which is preliminary data.</text>
</comment>
<evidence type="ECO:0000256" key="1">
    <source>
        <dbReference type="SAM" id="MobiDB-lite"/>
    </source>
</evidence>
<evidence type="ECO:0000313" key="2">
    <source>
        <dbReference type="EMBL" id="NKC29446.1"/>
    </source>
</evidence>
<feature type="compositionally biased region" description="Polar residues" evidence="1">
    <location>
        <begin position="1"/>
        <end position="12"/>
    </location>
</feature>
<dbReference type="Proteomes" id="UP000787635">
    <property type="component" value="Unassembled WGS sequence"/>
</dbReference>
<dbReference type="EMBL" id="JAAVNE010000001">
    <property type="protein sequence ID" value="NKC29446.1"/>
    <property type="molecule type" value="Genomic_DNA"/>
</dbReference>
<sequence length="173" mass="17538">MAITVDSGQWTGESDAGSAVPVVWGEFADEAARDRAREELGAKLQAETSPAPTDRDRPLDQPDEDPEGADIRNQRQLHVGIAMAATAMGAAGLVIASGGTVLPAIAAATAAGAGTGLAGEAVAAGVTPDAAQARTPPSDGPLIGLRAPDAAMRQRAERVLRELGAQRILVQEG</sequence>
<evidence type="ECO:0008006" key="4">
    <source>
        <dbReference type="Google" id="ProtNLM"/>
    </source>
</evidence>
<keyword evidence="3" id="KW-1185">Reference proteome</keyword>
<reference evidence="2 3" key="1">
    <citation type="submission" date="2020-03" db="EMBL/GenBank/DDBJ databases">
        <title>Roseomonas selenitidurans sp. nov. isolated from urban soil.</title>
        <authorList>
            <person name="Liu H."/>
        </authorList>
    </citation>
    <scope>NUCLEOTIDE SEQUENCE [LARGE SCALE GENOMIC DNA]</scope>
    <source>
        <strain evidence="2 3">BU-1</strain>
    </source>
</reference>
<feature type="region of interest" description="Disordered" evidence="1">
    <location>
        <begin position="1"/>
        <end position="74"/>
    </location>
</feature>
<gene>
    <name evidence="2" type="ORF">HEQ75_01120</name>
</gene>
<protein>
    <recommendedName>
        <fullName evidence="4">SPOR domain-containing protein</fullName>
    </recommendedName>
</protein>
<evidence type="ECO:0000313" key="3">
    <source>
        <dbReference type="Proteomes" id="UP000787635"/>
    </source>
</evidence>
<feature type="compositionally biased region" description="Basic and acidic residues" evidence="1">
    <location>
        <begin position="30"/>
        <end position="41"/>
    </location>
</feature>
<name>A0ABX1DXD4_9PROT</name>